<accession>U4K3U0</accession>
<dbReference type="OrthoDB" id="5894640at2"/>
<keyword evidence="3" id="KW-1185">Reference proteome</keyword>
<evidence type="ECO:0000313" key="3">
    <source>
        <dbReference type="Proteomes" id="UP000016895"/>
    </source>
</evidence>
<sequence>MTMKKNLLVATLAACGVNAAHANGTDLYVGAYQVSTAMEESIDEMLTAKLKASFFSSAALYMDVLNVAKHSASPGELKSQLEKAYKDPKYTDEQRQELADASNEVGMVIDYLKSNGNTKGIESQKMTFCSADDVDATNWPGIDDVKNQFGTQNGITNVLVSTIYMPDENDNCAPTSDWASKLRKGATKTDFQSIPFELIAYSDNVGNTGGELVYILENDIEEEVGFEERFESFTFYQSSSDDTPSEGVFRRYRATVPTALTKNAYYYSSNISCQECNGANEKFKVESRYESDYAGRGSRDGVIDNAFVAATATEDSVGNLIPGFIDESLSDAYLVDATLNFSSAGNSTLRVVVDKFDLEKELVVGRYDSQLSAPHLATSDSLKFLNLVGQFGIKEDMEEQGVDVNSVSLAVKGAISPNQFTITDGKTDFQYTATDTDELEALKNIIALTPSSISHNERSVDVTIWNGVK</sequence>
<keyword evidence="1" id="KW-0732">Signal</keyword>
<dbReference type="Proteomes" id="UP000016895">
    <property type="component" value="Chromosome 1"/>
</dbReference>
<feature type="signal peptide" evidence="1">
    <location>
        <begin position="1"/>
        <end position="22"/>
    </location>
</feature>
<dbReference type="EMBL" id="FO203526">
    <property type="protein sequence ID" value="CCO57236.1"/>
    <property type="molecule type" value="Genomic_DNA"/>
</dbReference>
<organism evidence="2 3">
    <name type="scientific">Vibrio nigripulchritudo</name>
    <dbReference type="NCBI Taxonomy" id="28173"/>
    <lineage>
        <taxon>Bacteria</taxon>
        <taxon>Pseudomonadati</taxon>
        <taxon>Pseudomonadota</taxon>
        <taxon>Gammaproteobacteria</taxon>
        <taxon>Vibrionales</taxon>
        <taxon>Vibrionaceae</taxon>
        <taxon>Vibrio</taxon>
    </lineage>
</organism>
<reference evidence="2 3" key="1">
    <citation type="journal article" date="2013" name="ISME J.">
        <title>Comparative genomics of pathogenic lineages of Vibrio nigripulchritudo identifies virulence-associated traits.</title>
        <authorList>
            <person name="Goudenege D."/>
            <person name="Labreuche Y."/>
            <person name="Krin E."/>
            <person name="Ansquer D."/>
            <person name="Mangenot S."/>
            <person name="Calteau A."/>
            <person name="Medigue C."/>
            <person name="Mazel D."/>
            <person name="Polz M.F."/>
            <person name="Le Roux F."/>
        </authorList>
    </citation>
    <scope>NUCLEOTIDE SEQUENCE [LARGE SCALE GENOMIC DNA]</scope>
    <source>
        <strain evidence="3">SnF1</strain>
    </source>
</reference>
<dbReference type="KEGG" id="vni:VIBNI_A1086"/>
<dbReference type="AlphaFoldDB" id="U4K3U0"/>
<feature type="chain" id="PRO_5004650003" evidence="1">
    <location>
        <begin position="23"/>
        <end position="469"/>
    </location>
</feature>
<dbReference type="eggNOG" id="ENOG5031P8V">
    <property type="taxonomic scope" value="Bacteria"/>
</dbReference>
<evidence type="ECO:0000256" key="1">
    <source>
        <dbReference type="SAM" id="SignalP"/>
    </source>
</evidence>
<proteinExistence type="predicted"/>
<name>U4K3U0_9VIBR</name>
<dbReference type="PATRIC" id="fig|1260221.3.peg.1049"/>
<evidence type="ECO:0000313" key="2">
    <source>
        <dbReference type="EMBL" id="CCO57236.1"/>
    </source>
</evidence>
<gene>
    <name evidence="2" type="ORF">VIBNI_A1086</name>
</gene>
<dbReference type="RefSeq" id="WP_022550222.1">
    <property type="nucleotide sequence ID" value="NC_022528.1"/>
</dbReference>
<protein>
    <submittedName>
        <fullName evidence="2">Uncharacterized protein</fullName>
    </submittedName>
</protein>